<dbReference type="Pfam" id="PF08510">
    <property type="entry name" value="PIG-P"/>
    <property type="match status" value="1"/>
</dbReference>
<dbReference type="Proteomes" id="UP000019116">
    <property type="component" value="Chromosome 4B"/>
</dbReference>
<comment type="subcellular location">
    <subcellularLocation>
        <location evidence="1">Membrane</location>
        <topology evidence="1">Multi-pass membrane protein</topology>
    </subcellularLocation>
</comment>
<dbReference type="Gramene" id="TraesPARA_EIv1.0_1403740.1">
    <property type="protein sequence ID" value="TraesPARA_EIv1.0_1403740.1.CDS"/>
    <property type="gene ID" value="TraesPARA_EIv1.0_1403740"/>
</dbReference>
<dbReference type="PANTHER" id="PTHR47681:SF3">
    <property type="entry name" value="PHOSPHATIDYLINOSITOL N-ACETYLGLUCOSAMINYLTRANSFERASE SUBUNIT P-RELATED"/>
    <property type="match status" value="1"/>
</dbReference>
<evidence type="ECO:0000256" key="1">
    <source>
        <dbReference type="ARBA" id="ARBA00004141"/>
    </source>
</evidence>
<dbReference type="EnsemblPlants" id="TraesCS4B02G379700.1">
    <property type="protein sequence ID" value="TraesCS4B02G379700.1"/>
    <property type="gene ID" value="TraesCS4B02G379700"/>
</dbReference>
<dbReference type="OMA" id="HRDWDPS"/>
<dbReference type="Gramene" id="TraesROB_scaffold_121692_01G000500.1">
    <property type="protein sequence ID" value="TraesROB_scaffold_121692_01G000500.1"/>
    <property type="gene ID" value="TraesROB_scaffold_121692_01G000500"/>
</dbReference>
<sequence>MDPSASASLVVRSPRQTVSLLRSRRPQFGRPERERNPPRRGREASGPKPSEVYGFVGSITVVTATAVYLAWAYAPEPALRSLGITYYPTKYWALAVPSLAMVALALSLLAYLGSNFVATPPPTSFSTIFDEYSRERPGAAAAVHVDAATAQGDEEEEEAERPIEPISDISIHHINNLMFGDH</sequence>
<evidence type="ECO:0000313" key="9">
    <source>
        <dbReference type="Proteomes" id="UP000019116"/>
    </source>
</evidence>
<organism evidence="8">
    <name type="scientific">Triticum aestivum</name>
    <name type="common">Wheat</name>
    <dbReference type="NCBI Taxonomy" id="4565"/>
    <lineage>
        <taxon>Eukaryota</taxon>
        <taxon>Viridiplantae</taxon>
        <taxon>Streptophyta</taxon>
        <taxon>Embryophyta</taxon>
        <taxon>Tracheophyta</taxon>
        <taxon>Spermatophyta</taxon>
        <taxon>Magnoliopsida</taxon>
        <taxon>Liliopsida</taxon>
        <taxon>Poales</taxon>
        <taxon>Poaceae</taxon>
        <taxon>BOP clade</taxon>
        <taxon>Pooideae</taxon>
        <taxon>Triticodae</taxon>
        <taxon>Triticeae</taxon>
        <taxon>Triticinae</taxon>
        <taxon>Triticum</taxon>
    </lineage>
</organism>
<keyword evidence="2 6" id="KW-0812">Transmembrane</keyword>
<feature type="region of interest" description="Disordered" evidence="5">
    <location>
        <begin position="1"/>
        <end position="48"/>
    </location>
</feature>
<dbReference type="InterPro" id="IPR013717">
    <property type="entry name" value="PIG-P"/>
</dbReference>
<evidence type="ECO:0000256" key="2">
    <source>
        <dbReference type="ARBA" id="ARBA00022692"/>
    </source>
</evidence>
<dbReference type="OrthoDB" id="690928at2759"/>
<dbReference type="Gramene" id="TraesCS4B02G379700.1">
    <property type="protein sequence ID" value="TraesCS4B02G379700.1"/>
    <property type="gene ID" value="TraesCS4B02G379700"/>
</dbReference>
<name>A0A3B6IY39_WHEAT</name>
<dbReference type="RefSeq" id="XP_044371990.1">
    <property type="nucleotide sequence ID" value="XM_044516055.1"/>
</dbReference>
<evidence type="ECO:0000256" key="5">
    <source>
        <dbReference type="SAM" id="MobiDB-lite"/>
    </source>
</evidence>
<reference evidence="8" key="2">
    <citation type="submission" date="2018-10" db="UniProtKB">
        <authorList>
            <consortium name="EnsemblPlants"/>
        </authorList>
    </citation>
    <scope>IDENTIFICATION</scope>
</reference>
<proteinExistence type="predicted"/>
<evidence type="ECO:0000313" key="8">
    <source>
        <dbReference type="EnsemblPlants" id="TraesCS4B02G379700.1"/>
    </source>
</evidence>
<gene>
    <name evidence="8" type="primary">LOC123093990</name>
</gene>
<keyword evidence="9" id="KW-1185">Reference proteome</keyword>
<dbReference type="PANTHER" id="PTHR47681">
    <property type="entry name" value="PHOSPHATIDYLINOSITOL N-ACETYLGLUCOSAMINYLTRANSFERASE SUBUNIT P-RELATED"/>
    <property type="match status" value="1"/>
</dbReference>
<keyword evidence="4 6" id="KW-0472">Membrane</keyword>
<dbReference type="GO" id="GO:0016020">
    <property type="term" value="C:membrane"/>
    <property type="evidence" value="ECO:0007669"/>
    <property type="project" value="UniProtKB-SubCell"/>
</dbReference>
<evidence type="ECO:0000259" key="7">
    <source>
        <dbReference type="Pfam" id="PF08510"/>
    </source>
</evidence>
<dbReference type="Gramene" id="TraesSYM4B03G02434210.1">
    <property type="protein sequence ID" value="TraesSYM4B03G02434210.1"/>
    <property type="gene ID" value="TraesSYM4B03G02434210"/>
</dbReference>
<feature type="transmembrane region" description="Helical" evidence="6">
    <location>
        <begin position="52"/>
        <end position="71"/>
    </location>
</feature>
<dbReference type="Gramene" id="TraesCAD_scaffold_077717_01G000500.1">
    <property type="protein sequence ID" value="TraesCAD_scaffold_077717_01G000500.1"/>
    <property type="gene ID" value="TraesCAD_scaffold_077717_01G000500"/>
</dbReference>
<dbReference type="GeneID" id="123093990"/>
<evidence type="ECO:0000256" key="4">
    <source>
        <dbReference type="ARBA" id="ARBA00023136"/>
    </source>
</evidence>
<evidence type="ECO:0000256" key="3">
    <source>
        <dbReference type="ARBA" id="ARBA00022989"/>
    </source>
</evidence>
<feature type="domain" description="PIG-P" evidence="7">
    <location>
        <begin position="50"/>
        <end position="179"/>
    </location>
</feature>
<protein>
    <recommendedName>
        <fullName evidence="7">PIG-P domain-containing protein</fullName>
    </recommendedName>
</protein>
<dbReference type="Gramene" id="TraesLDM4B03G02408660.3">
    <property type="protein sequence ID" value="TraesLDM4B03G02408660.3"/>
    <property type="gene ID" value="TraesLDM4B03G02408660"/>
</dbReference>
<dbReference type="Gramene" id="TraesCS4B03G0970900.1">
    <property type="protein sequence ID" value="TraesCS4B03G0970900.1.CDS"/>
    <property type="gene ID" value="TraesCS4B03G0970900"/>
</dbReference>
<dbReference type="Gramene" id="TraesJUL4B03G02425970.1">
    <property type="protein sequence ID" value="TraesJUL4B03G02425970.1"/>
    <property type="gene ID" value="TraesJUL4B03G02425970"/>
</dbReference>
<feature type="compositionally biased region" description="Basic and acidic residues" evidence="5">
    <location>
        <begin position="30"/>
        <end position="45"/>
    </location>
</feature>
<accession>A0A3B6IY39</accession>
<dbReference type="STRING" id="4565.A0A3B6IY39"/>
<keyword evidence="3 6" id="KW-1133">Transmembrane helix</keyword>
<feature type="transmembrane region" description="Helical" evidence="6">
    <location>
        <begin position="91"/>
        <end position="112"/>
    </location>
</feature>
<dbReference type="PaxDb" id="4565-Traes_4BL_CD3D0F2B4.2"/>
<reference evidence="8" key="1">
    <citation type="submission" date="2018-08" db="EMBL/GenBank/DDBJ databases">
        <authorList>
            <person name="Rossello M."/>
        </authorList>
    </citation>
    <scope>NUCLEOTIDE SEQUENCE [LARGE SCALE GENOMIC DNA]</scope>
    <source>
        <strain evidence="8">cv. Chinese Spring</strain>
    </source>
</reference>
<dbReference type="AlphaFoldDB" id="A0A3B6IY39"/>
<dbReference type="Gramene" id="TraesRN4B0101003600.1">
    <property type="protein sequence ID" value="TraesRN4B0101003600.1"/>
    <property type="gene ID" value="TraesRN4B0101003600"/>
</dbReference>
<dbReference type="Gramene" id="TraesCLE_scaffold_013223_01G000900.1">
    <property type="protein sequence ID" value="TraesCLE_scaffold_013223_01G000900.1"/>
    <property type="gene ID" value="TraesCLE_scaffold_013223_01G000900"/>
</dbReference>
<evidence type="ECO:0000256" key="6">
    <source>
        <dbReference type="SAM" id="Phobius"/>
    </source>
</evidence>